<sequence length="133" mass="13430">MVSDTADMPPPVDTYETESNDDPNTVFNALVGGAAGIVLSFVPGSTLLGGGVAGYLEGGQPADGLRVGALAGLVMLVPFVFFGFLASIFFLGVGGSAPGLGVFFVLFLVFGAFYTVGLSAVGAVLGIYVKNEL</sequence>
<dbReference type="EMBL" id="AOHW01000006">
    <property type="protein sequence ID" value="ELY45715.1"/>
    <property type="molecule type" value="Genomic_DNA"/>
</dbReference>
<dbReference type="Proteomes" id="UP000011599">
    <property type="component" value="Unassembled WGS sequence"/>
</dbReference>
<reference evidence="3 4" key="1">
    <citation type="journal article" date="2014" name="PLoS Genet.">
        <title>Phylogenetically driven sequencing of extremely halophilic archaea reveals strategies for static and dynamic osmo-response.</title>
        <authorList>
            <person name="Becker E.A."/>
            <person name="Seitzer P.M."/>
            <person name="Tritt A."/>
            <person name="Larsen D."/>
            <person name="Krusor M."/>
            <person name="Yao A.I."/>
            <person name="Wu D."/>
            <person name="Madern D."/>
            <person name="Eisen J.A."/>
            <person name="Darling A.E."/>
            <person name="Facciotti M.T."/>
        </authorList>
    </citation>
    <scope>NUCLEOTIDE SEQUENCE [LARGE SCALE GENOMIC DNA]</scope>
    <source>
        <strain evidence="3 4">GA33</strain>
    </source>
</reference>
<name>L9W868_9EURY</name>
<dbReference type="eggNOG" id="arCOG04907">
    <property type="taxonomic scope" value="Archaea"/>
</dbReference>
<proteinExistence type="predicted"/>
<comment type="caution">
    <text evidence="3">The sequence shown here is derived from an EMBL/GenBank/DDBJ whole genome shotgun (WGS) entry which is preliminary data.</text>
</comment>
<evidence type="ECO:0000313" key="4">
    <source>
        <dbReference type="Proteomes" id="UP000011599"/>
    </source>
</evidence>
<keyword evidence="2" id="KW-1133">Transmembrane helix</keyword>
<keyword evidence="2" id="KW-0472">Membrane</keyword>
<gene>
    <name evidence="3" type="ORF">C496_02197</name>
</gene>
<feature type="transmembrane region" description="Helical" evidence="2">
    <location>
        <begin position="68"/>
        <end position="91"/>
    </location>
</feature>
<evidence type="ECO:0000256" key="1">
    <source>
        <dbReference type="SAM" id="MobiDB-lite"/>
    </source>
</evidence>
<feature type="transmembrane region" description="Helical" evidence="2">
    <location>
        <begin position="103"/>
        <end position="129"/>
    </location>
</feature>
<evidence type="ECO:0000256" key="2">
    <source>
        <dbReference type="SAM" id="Phobius"/>
    </source>
</evidence>
<organism evidence="3 4">
    <name type="scientific">Natronorubrum tibetense GA33</name>
    <dbReference type="NCBI Taxonomy" id="1114856"/>
    <lineage>
        <taxon>Archaea</taxon>
        <taxon>Methanobacteriati</taxon>
        <taxon>Methanobacteriota</taxon>
        <taxon>Stenosarchaea group</taxon>
        <taxon>Halobacteria</taxon>
        <taxon>Halobacteriales</taxon>
        <taxon>Natrialbaceae</taxon>
        <taxon>Natronorubrum</taxon>
    </lineage>
</organism>
<dbReference type="Pfam" id="PF17647">
    <property type="entry name" value="DUF5518"/>
    <property type="match status" value="1"/>
</dbReference>
<dbReference type="RefSeq" id="WP_006088149.1">
    <property type="nucleotide sequence ID" value="NZ_AOHW01000006.1"/>
</dbReference>
<accession>L9W868</accession>
<protein>
    <recommendedName>
        <fullName evidence="5">DUF5518 domain-containing protein</fullName>
    </recommendedName>
</protein>
<evidence type="ECO:0000313" key="3">
    <source>
        <dbReference type="EMBL" id="ELY45715.1"/>
    </source>
</evidence>
<feature type="region of interest" description="Disordered" evidence="1">
    <location>
        <begin position="1"/>
        <end position="21"/>
    </location>
</feature>
<evidence type="ECO:0008006" key="5">
    <source>
        <dbReference type="Google" id="ProtNLM"/>
    </source>
</evidence>
<keyword evidence="2" id="KW-0812">Transmembrane</keyword>
<dbReference type="AlphaFoldDB" id="L9W868"/>
<keyword evidence="4" id="KW-1185">Reference proteome</keyword>
<dbReference type="InterPro" id="IPR040493">
    <property type="entry name" value="DUF5518"/>
</dbReference>
<dbReference type="OrthoDB" id="341846at2157"/>
<feature type="transmembrane region" description="Helical" evidence="2">
    <location>
        <begin position="29"/>
        <end position="56"/>
    </location>
</feature>
<dbReference type="PATRIC" id="fig|1114856.3.peg.454"/>